<evidence type="ECO:0000313" key="3">
    <source>
        <dbReference type="Proteomes" id="UP000244446"/>
    </source>
</evidence>
<dbReference type="Proteomes" id="UP000244446">
    <property type="component" value="Unassembled WGS sequence"/>
</dbReference>
<dbReference type="AlphaFoldDB" id="A0A2T7G9F3"/>
<name>A0A2T7G9F3_9RHOB</name>
<dbReference type="EMBL" id="QCYH01000002">
    <property type="protein sequence ID" value="PVA11043.1"/>
    <property type="molecule type" value="Genomic_DNA"/>
</dbReference>
<feature type="compositionally biased region" description="Basic residues" evidence="1">
    <location>
        <begin position="249"/>
        <end position="258"/>
    </location>
</feature>
<comment type="caution">
    <text evidence="2">The sequence shown here is derived from an EMBL/GenBank/DDBJ whole genome shotgun (WGS) entry which is preliminary data.</text>
</comment>
<evidence type="ECO:0000256" key="1">
    <source>
        <dbReference type="SAM" id="MobiDB-lite"/>
    </source>
</evidence>
<reference evidence="2 3" key="1">
    <citation type="submission" date="2018-04" db="EMBL/GenBank/DDBJ databases">
        <title>Pelagivirga bohaiensis gen. nov., sp. nov., a bacterium isolated from the Bohai Sea.</title>
        <authorList>
            <person name="Ji X."/>
        </authorList>
    </citation>
    <scope>NUCLEOTIDE SEQUENCE [LARGE SCALE GENOMIC DNA]</scope>
    <source>
        <strain evidence="2 3">BH-SD19</strain>
    </source>
</reference>
<accession>A0A2T7G9F3</accession>
<proteinExistence type="predicted"/>
<organism evidence="2 3">
    <name type="scientific">Pelagivirga sediminicola</name>
    <dbReference type="NCBI Taxonomy" id="2170575"/>
    <lineage>
        <taxon>Bacteria</taxon>
        <taxon>Pseudomonadati</taxon>
        <taxon>Pseudomonadota</taxon>
        <taxon>Alphaproteobacteria</taxon>
        <taxon>Rhodobacterales</taxon>
        <taxon>Paracoccaceae</taxon>
        <taxon>Pelagivirga</taxon>
    </lineage>
</organism>
<gene>
    <name evidence="2" type="ORF">DC366_04525</name>
</gene>
<keyword evidence="3" id="KW-1185">Reference proteome</keyword>
<dbReference type="OrthoDB" id="7854655at2"/>
<sequence length="322" mass="35633">MSIPLKGLPPCHAETIIALPCLRIGAIVDNDVRTEGDLRSALHDLFAARFDTQISFLTIGTDPARAYRAIKATTAKRQQLRAPQAAPVVNGTRALWCARLYGPDTTALQQPYLPYFEIVAALRKDLLSIQFAVPHDMSDLRDFADKVHAILGNTRLRWGYQGFGFGTPPFSSFGQRNLLPAHERFRAAVMSAFDVAPEEALFRMDNVARRIGDYTPGIPDMGWRTYVGADYRDRLGDPAPARGGCNGRGPRRGGLRHRRARTRMGDVNAGENLSALAAAYAYLRPAYADQSILDKRMWGDRTPAEKAATRGYFQRLSKGSLP</sequence>
<feature type="region of interest" description="Disordered" evidence="1">
    <location>
        <begin position="238"/>
        <end position="258"/>
    </location>
</feature>
<dbReference type="RefSeq" id="WP_108691017.1">
    <property type="nucleotide sequence ID" value="NZ_QCYH01000002.1"/>
</dbReference>
<protein>
    <submittedName>
        <fullName evidence="2">Uncharacterized protein</fullName>
    </submittedName>
</protein>
<evidence type="ECO:0000313" key="2">
    <source>
        <dbReference type="EMBL" id="PVA11043.1"/>
    </source>
</evidence>